<dbReference type="PANTHER" id="PTHR35526:SF3">
    <property type="entry name" value="ANTI-SIGMA-F FACTOR RSBW"/>
    <property type="match status" value="1"/>
</dbReference>
<evidence type="ECO:0000313" key="4">
    <source>
        <dbReference type="Proteomes" id="UP000245697"/>
    </source>
</evidence>
<dbReference type="InterPro" id="IPR050267">
    <property type="entry name" value="Anti-sigma-factor_SerPK"/>
</dbReference>
<dbReference type="Gene3D" id="3.30.565.10">
    <property type="entry name" value="Histidine kinase-like ATPase, C-terminal domain"/>
    <property type="match status" value="1"/>
</dbReference>
<sequence length="245" mass="25569">MPSEVRHHVDRGQAYPLVRLSGVLDGATTTPVRSALLDVLAAQPEALVVDIGELRVIEADALGVLRDVLAETRDWPGSHLALCGSPDAAAWEPTGWPVWPDAPGAFASLGAPGPVGHRVVAELEPVVGAARLCREVITEACARWDRPDLAGNACIVATEMVNNVVSHAGTPMSLLLALHGDTVSVAVRDFSATAPRFGGPVAPTAYGGRGLLLIDALSERWGHLVLAGGKIIWARLGAMDKDVAA</sequence>
<accession>A0A316FSD1</accession>
<gene>
    <name evidence="3" type="ORF">BC793_103492</name>
</gene>
<dbReference type="InterPro" id="IPR003594">
    <property type="entry name" value="HATPase_dom"/>
</dbReference>
<dbReference type="Gene3D" id="3.30.750.24">
    <property type="entry name" value="STAS domain"/>
    <property type="match status" value="1"/>
</dbReference>
<dbReference type="AlphaFoldDB" id="A0A316FSD1"/>
<evidence type="ECO:0000259" key="2">
    <source>
        <dbReference type="PROSITE" id="PS50801"/>
    </source>
</evidence>
<feature type="domain" description="STAS" evidence="2">
    <location>
        <begin position="17"/>
        <end position="84"/>
    </location>
</feature>
<dbReference type="Pfam" id="PF13581">
    <property type="entry name" value="HATPase_c_2"/>
    <property type="match status" value="1"/>
</dbReference>
<keyword evidence="4" id="KW-1185">Reference proteome</keyword>
<dbReference type="InterPro" id="IPR036890">
    <property type="entry name" value="HATPase_C_sf"/>
</dbReference>
<dbReference type="RefSeq" id="WP_239169725.1">
    <property type="nucleotide sequence ID" value="NZ_BONA01000009.1"/>
</dbReference>
<dbReference type="CDD" id="cd16936">
    <property type="entry name" value="HATPase_RsbW-like"/>
    <property type="match status" value="1"/>
</dbReference>
<proteinExistence type="predicted"/>
<evidence type="ECO:0000313" key="3">
    <source>
        <dbReference type="EMBL" id="PWK50606.1"/>
    </source>
</evidence>
<dbReference type="SUPFAM" id="SSF52091">
    <property type="entry name" value="SpoIIaa-like"/>
    <property type="match status" value="1"/>
</dbReference>
<organism evidence="3 4">
    <name type="scientific">Actinoplanes xinjiangensis</name>
    <dbReference type="NCBI Taxonomy" id="512350"/>
    <lineage>
        <taxon>Bacteria</taxon>
        <taxon>Bacillati</taxon>
        <taxon>Actinomycetota</taxon>
        <taxon>Actinomycetes</taxon>
        <taxon>Micromonosporales</taxon>
        <taxon>Micromonosporaceae</taxon>
        <taxon>Actinoplanes</taxon>
    </lineage>
</organism>
<dbReference type="InterPro" id="IPR002645">
    <property type="entry name" value="STAS_dom"/>
</dbReference>
<dbReference type="GO" id="GO:0004674">
    <property type="term" value="F:protein serine/threonine kinase activity"/>
    <property type="evidence" value="ECO:0007669"/>
    <property type="project" value="UniProtKB-KW"/>
</dbReference>
<dbReference type="Proteomes" id="UP000245697">
    <property type="component" value="Unassembled WGS sequence"/>
</dbReference>
<keyword evidence="1" id="KW-0723">Serine/threonine-protein kinase</keyword>
<dbReference type="PROSITE" id="PS50801">
    <property type="entry name" value="STAS"/>
    <property type="match status" value="1"/>
</dbReference>
<comment type="caution">
    <text evidence="3">The sequence shown here is derived from an EMBL/GenBank/DDBJ whole genome shotgun (WGS) entry which is preliminary data.</text>
</comment>
<dbReference type="PANTHER" id="PTHR35526">
    <property type="entry name" value="ANTI-SIGMA-F FACTOR RSBW-RELATED"/>
    <property type="match status" value="1"/>
</dbReference>
<dbReference type="InterPro" id="IPR036513">
    <property type="entry name" value="STAS_dom_sf"/>
</dbReference>
<dbReference type="EMBL" id="QGGR01000003">
    <property type="protein sequence ID" value="PWK50606.1"/>
    <property type="molecule type" value="Genomic_DNA"/>
</dbReference>
<protein>
    <recommendedName>
        <fullName evidence="2">STAS domain-containing protein</fullName>
    </recommendedName>
</protein>
<keyword evidence="1" id="KW-0808">Transferase</keyword>
<name>A0A316FSD1_9ACTN</name>
<evidence type="ECO:0000256" key="1">
    <source>
        <dbReference type="ARBA" id="ARBA00022527"/>
    </source>
</evidence>
<keyword evidence="1" id="KW-0418">Kinase</keyword>
<reference evidence="3 4" key="1">
    <citation type="submission" date="2018-05" db="EMBL/GenBank/DDBJ databases">
        <title>Genomic Encyclopedia of Archaeal and Bacterial Type Strains, Phase II (KMG-II): from individual species to whole genera.</title>
        <authorList>
            <person name="Goeker M."/>
        </authorList>
    </citation>
    <scope>NUCLEOTIDE SEQUENCE [LARGE SCALE GENOMIC DNA]</scope>
    <source>
        <strain evidence="3 4">DSM 45184</strain>
    </source>
</reference>